<dbReference type="OrthoDB" id="10558301at2759"/>
<sequence>MLCIRDFSQFAMKCYRSLNPGGSVEISEALLIPYIHDLDPTKLPAFSKLVYRIASKALSLGIDLQNINLKKWSWELEKAGFTIELVARLSRLLHDKIGDIFEARFRQISLRLLTLQEGSFAQAQLDIANAIKELRRDEVRVEWPL</sequence>
<keyword evidence="2" id="KW-1185">Reference proteome</keyword>
<dbReference type="Proteomes" id="UP000001745">
    <property type="component" value="Unassembled WGS sequence"/>
</dbReference>
<dbReference type="HOGENOM" id="CLU_1788114_0_0_1"/>
<gene>
    <name evidence="1" type="ORF">TSTA_108920</name>
</gene>
<dbReference type="VEuPathDB" id="FungiDB:TSTA_108920"/>
<evidence type="ECO:0000313" key="1">
    <source>
        <dbReference type="EMBL" id="EED11711.1"/>
    </source>
</evidence>
<protein>
    <submittedName>
        <fullName evidence="1">Uncharacterized protein</fullName>
    </submittedName>
</protein>
<accession>B8MUP3</accession>
<evidence type="ECO:0000313" key="2">
    <source>
        <dbReference type="Proteomes" id="UP000001745"/>
    </source>
</evidence>
<dbReference type="EMBL" id="EQ962661">
    <property type="protein sequence ID" value="EED11711.1"/>
    <property type="molecule type" value="Genomic_DNA"/>
</dbReference>
<proteinExistence type="predicted"/>
<reference evidence="2" key="1">
    <citation type="journal article" date="2015" name="Genome Announc.">
        <title>Genome sequence of the AIDS-associated pathogen Penicillium marneffei (ATCC18224) and its near taxonomic relative Talaromyces stipitatus (ATCC10500).</title>
        <authorList>
            <person name="Nierman W.C."/>
            <person name="Fedorova-Abrams N.D."/>
            <person name="Andrianopoulos A."/>
        </authorList>
    </citation>
    <scope>NUCLEOTIDE SEQUENCE [LARGE SCALE GENOMIC DNA]</scope>
    <source>
        <strain evidence="2">ATCC 10500 / CBS 375.48 / QM 6759 / NRRL 1006</strain>
    </source>
</reference>
<dbReference type="InParanoid" id="B8MUP3"/>
<dbReference type="AlphaFoldDB" id="B8MUP3"/>
<dbReference type="RefSeq" id="XP_002488467.1">
    <property type="nucleotide sequence ID" value="XM_002488422.1"/>
</dbReference>
<organism evidence="1 2">
    <name type="scientific">Talaromyces stipitatus (strain ATCC 10500 / CBS 375.48 / QM 6759 / NRRL 1006)</name>
    <name type="common">Penicillium stipitatum</name>
    <dbReference type="NCBI Taxonomy" id="441959"/>
    <lineage>
        <taxon>Eukaryota</taxon>
        <taxon>Fungi</taxon>
        <taxon>Dikarya</taxon>
        <taxon>Ascomycota</taxon>
        <taxon>Pezizomycotina</taxon>
        <taxon>Eurotiomycetes</taxon>
        <taxon>Eurotiomycetidae</taxon>
        <taxon>Eurotiales</taxon>
        <taxon>Trichocomaceae</taxon>
        <taxon>Talaromyces</taxon>
        <taxon>Talaromyces sect. Talaromyces</taxon>
    </lineage>
</organism>
<name>B8MUP3_TALSN</name>
<dbReference type="GeneID" id="8103148"/>